<accession>A0A947DG22</accession>
<organism evidence="1 2">
    <name type="scientific">Leptothoe spongobia TAU-MAC 1115</name>
    <dbReference type="NCBI Taxonomy" id="1967444"/>
    <lineage>
        <taxon>Bacteria</taxon>
        <taxon>Bacillati</taxon>
        <taxon>Cyanobacteriota</taxon>
        <taxon>Cyanophyceae</taxon>
        <taxon>Nodosilineales</taxon>
        <taxon>Cymatolegaceae</taxon>
        <taxon>Leptothoe</taxon>
        <taxon>Leptothoe spongobia</taxon>
    </lineage>
</organism>
<keyword evidence="2" id="KW-1185">Reference proteome</keyword>
<name>A0A947DG22_9CYAN</name>
<reference evidence="1" key="1">
    <citation type="submission" date="2020-11" db="EMBL/GenBank/DDBJ databases">
        <authorList>
            <person name="Konstantinou D."/>
            <person name="Gkelis S."/>
            <person name="Popin R."/>
            <person name="Fewer D."/>
            <person name="Sivonen K."/>
        </authorList>
    </citation>
    <scope>NUCLEOTIDE SEQUENCE</scope>
    <source>
        <strain evidence="1">TAU-MAC 1115</strain>
    </source>
</reference>
<sequence length="141" mass="16194">MPRRQDPSSTPTTTAAGNKARVRFTFEPDRSSPNGVTYSWLIHRTYRGKTKAADAVRAFWLPFAYQDANNHSESELKDLAQQSIWRMEEQIQHLRETFGLKVPLRRTEPAEVTEIDPLAALTEETSRLNQMDLLDDFSDVL</sequence>
<dbReference type="Proteomes" id="UP000717364">
    <property type="component" value="Unassembled WGS sequence"/>
</dbReference>
<evidence type="ECO:0000313" key="2">
    <source>
        <dbReference type="Proteomes" id="UP000717364"/>
    </source>
</evidence>
<dbReference type="RefSeq" id="WP_215609282.1">
    <property type="nucleotide sequence ID" value="NZ_JADOES010000022.1"/>
</dbReference>
<dbReference type="EMBL" id="JADOES010000022">
    <property type="protein sequence ID" value="MBT9316216.1"/>
    <property type="molecule type" value="Genomic_DNA"/>
</dbReference>
<evidence type="ECO:0000313" key="1">
    <source>
        <dbReference type="EMBL" id="MBT9316216.1"/>
    </source>
</evidence>
<gene>
    <name evidence="1" type="ORF">IXB50_12365</name>
</gene>
<comment type="caution">
    <text evidence="1">The sequence shown here is derived from an EMBL/GenBank/DDBJ whole genome shotgun (WGS) entry which is preliminary data.</text>
</comment>
<reference evidence="1" key="2">
    <citation type="journal article" date="2021" name="Mar. Drugs">
        <title>Genome Reduction and Secondary Metabolism of the Marine Sponge-Associated Cyanobacterium Leptothoe.</title>
        <authorList>
            <person name="Konstantinou D."/>
            <person name="Popin R.V."/>
            <person name="Fewer D.P."/>
            <person name="Sivonen K."/>
            <person name="Gkelis S."/>
        </authorList>
    </citation>
    <scope>NUCLEOTIDE SEQUENCE</scope>
    <source>
        <strain evidence="1">TAU-MAC 1115</strain>
    </source>
</reference>
<proteinExistence type="predicted"/>
<protein>
    <submittedName>
        <fullName evidence="1">Uncharacterized protein</fullName>
    </submittedName>
</protein>
<dbReference type="AlphaFoldDB" id="A0A947DG22"/>